<feature type="compositionally biased region" description="Polar residues" evidence="10">
    <location>
        <begin position="283"/>
        <end position="295"/>
    </location>
</feature>
<dbReference type="STRING" id="91626.A0A0C9MMS6"/>
<evidence type="ECO:0000256" key="7">
    <source>
        <dbReference type="ARBA" id="ARBA00023136"/>
    </source>
</evidence>
<feature type="domain" description="T-SNARE coiled-coil homology" evidence="11">
    <location>
        <begin position="148"/>
        <end position="210"/>
    </location>
</feature>
<dbReference type="SUPFAM" id="SSF47661">
    <property type="entry name" value="t-snare proteins"/>
    <property type="match status" value="1"/>
</dbReference>
<evidence type="ECO:0000256" key="8">
    <source>
        <dbReference type="ARBA" id="ARBA00037801"/>
    </source>
</evidence>
<dbReference type="InterPro" id="IPR006012">
    <property type="entry name" value="Syntaxin/epimorphin_CS"/>
</dbReference>
<feature type="compositionally biased region" description="Low complexity" evidence="10">
    <location>
        <begin position="108"/>
        <end position="128"/>
    </location>
</feature>
<keyword evidence="7" id="KW-0472">Membrane</keyword>
<evidence type="ECO:0000256" key="3">
    <source>
        <dbReference type="ARBA" id="ARBA00022692"/>
    </source>
</evidence>
<feature type="region of interest" description="Disordered" evidence="10">
    <location>
        <begin position="396"/>
        <end position="432"/>
    </location>
</feature>
<dbReference type="OrthoDB" id="546861at2759"/>
<keyword evidence="4" id="KW-0653">Protein transport</keyword>
<evidence type="ECO:0000256" key="10">
    <source>
        <dbReference type="SAM" id="MobiDB-lite"/>
    </source>
</evidence>
<dbReference type="InterPro" id="IPR000727">
    <property type="entry name" value="T_SNARE_dom"/>
</dbReference>
<evidence type="ECO:0000256" key="1">
    <source>
        <dbReference type="ARBA" id="ARBA00009063"/>
    </source>
</evidence>
<keyword evidence="9" id="KW-0175">Coiled coil</keyword>
<evidence type="ECO:0000256" key="5">
    <source>
        <dbReference type="ARBA" id="ARBA00022989"/>
    </source>
</evidence>
<dbReference type="EMBL" id="DF836325">
    <property type="protein sequence ID" value="GAN03218.1"/>
    <property type="molecule type" value="Genomic_DNA"/>
</dbReference>
<feature type="coiled-coil region" evidence="9">
    <location>
        <begin position="39"/>
        <end position="73"/>
    </location>
</feature>
<dbReference type="PROSITE" id="PS50192">
    <property type="entry name" value="T_SNARE"/>
    <property type="match status" value="1"/>
</dbReference>
<dbReference type="GO" id="GO:0048193">
    <property type="term" value="P:Golgi vesicle transport"/>
    <property type="evidence" value="ECO:0007669"/>
    <property type="project" value="InterPro"/>
</dbReference>
<dbReference type="Gene3D" id="1.20.5.110">
    <property type="match status" value="1"/>
</dbReference>
<evidence type="ECO:0000256" key="6">
    <source>
        <dbReference type="ARBA" id="ARBA00023034"/>
    </source>
</evidence>
<evidence type="ECO:0000313" key="12">
    <source>
        <dbReference type="EMBL" id="GAN03218.1"/>
    </source>
</evidence>
<keyword evidence="5" id="KW-1133">Transmembrane helix</keyword>
<proteinExistence type="inferred from homology"/>
<comment type="subcellular location">
    <subcellularLocation>
        <location evidence="8">Golgi apparatus</location>
        <location evidence="8">trans-Golgi network membrane</location>
        <topology evidence="8">Single-pass type IV membrane protein</topology>
    </subcellularLocation>
</comment>
<evidence type="ECO:0000259" key="11">
    <source>
        <dbReference type="PROSITE" id="PS50192"/>
    </source>
</evidence>
<comment type="similarity">
    <text evidence="1">Belongs to the syntaxin family.</text>
</comment>
<feature type="region of interest" description="Disordered" evidence="10">
    <location>
        <begin position="104"/>
        <end position="130"/>
    </location>
</feature>
<evidence type="ECO:0000256" key="4">
    <source>
        <dbReference type="ARBA" id="ARBA00022927"/>
    </source>
</evidence>
<evidence type="ECO:0000313" key="13">
    <source>
        <dbReference type="Proteomes" id="UP000053815"/>
    </source>
</evidence>
<dbReference type="AlphaFoldDB" id="A0A0C9MMS6"/>
<keyword evidence="6" id="KW-0333">Golgi apparatus</keyword>
<keyword evidence="2" id="KW-0813">Transport</keyword>
<dbReference type="GO" id="GO:0006886">
    <property type="term" value="P:intracellular protein transport"/>
    <property type="evidence" value="ECO:0007669"/>
    <property type="project" value="InterPro"/>
</dbReference>
<dbReference type="CDD" id="cd15851">
    <property type="entry name" value="SNARE_Syntaxin6"/>
    <property type="match status" value="1"/>
</dbReference>
<evidence type="ECO:0000256" key="2">
    <source>
        <dbReference type="ARBA" id="ARBA00022448"/>
    </source>
</evidence>
<dbReference type="InterPro" id="IPR010989">
    <property type="entry name" value="SNARE"/>
</dbReference>
<dbReference type="InterPro" id="IPR015260">
    <property type="entry name" value="Syntaxin-6/10/61_N"/>
</dbReference>
<dbReference type="GO" id="GO:0031090">
    <property type="term" value="C:organelle membrane"/>
    <property type="evidence" value="ECO:0007669"/>
    <property type="project" value="UniProtKB-ARBA"/>
</dbReference>
<dbReference type="FunFam" id="1.20.58.90:FF:000004">
    <property type="entry name" value="Syntaxin 10"/>
    <property type="match status" value="1"/>
</dbReference>
<dbReference type="SUPFAM" id="SSF58038">
    <property type="entry name" value="SNARE fusion complex"/>
    <property type="match status" value="1"/>
</dbReference>
<evidence type="ECO:0000256" key="9">
    <source>
        <dbReference type="SAM" id="Coils"/>
    </source>
</evidence>
<dbReference type="GO" id="GO:0005484">
    <property type="term" value="F:SNAP receptor activity"/>
    <property type="evidence" value="ECO:0007669"/>
    <property type="project" value="InterPro"/>
</dbReference>
<feature type="region of interest" description="Disordered" evidence="10">
    <location>
        <begin position="268"/>
        <end position="295"/>
    </location>
</feature>
<dbReference type="Gene3D" id="1.20.58.90">
    <property type="match status" value="1"/>
</dbReference>
<dbReference type="Pfam" id="PF09177">
    <property type="entry name" value="STX6_10_61_N"/>
    <property type="match status" value="1"/>
</dbReference>
<dbReference type="SMART" id="SM00397">
    <property type="entry name" value="t_SNARE"/>
    <property type="match status" value="1"/>
</dbReference>
<protein>
    <submittedName>
        <fullName evidence="12">SyntaxiN-6</fullName>
    </submittedName>
</protein>
<dbReference type="CDD" id="cd21443">
    <property type="entry name" value="SNARE_NTD_STX6_STX10"/>
    <property type="match status" value="1"/>
</dbReference>
<keyword evidence="13" id="KW-1185">Reference proteome</keyword>
<reference evidence="12" key="1">
    <citation type="submission" date="2014-09" db="EMBL/GenBank/DDBJ databases">
        <title>Draft genome sequence of an oleaginous Mucoromycotina fungus Mucor ambiguus NBRC6742.</title>
        <authorList>
            <person name="Takeda I."/>
            <person name="Yamane N."/>
            <person name="Morita T."/>
            <person name="Tamano K."/>
            <person name="Machida M."/>
            <person name="Baker S."/>
            <person name="Koike H."/>
        </authorList>
    </citation>
    <scope>NUCLEOTIDE SEQUENCE</scope>
    <source>
        <strain evidence="12">NBRC 6742</strain>
    </source>
</reference>
<keyword evidence="3" id="KW-0812">Transmembrane</keyword>
<gene>
    <name evidence="12" type="ORF">MAM1_0036c02669</name>
</gene>
<accession>A0A0C9MMS6</accession>
<dbReference type="Pfam" id="PF16209">
    <property type="entry name" value="PhoLip_ATPase_N"/>
    <property type="match status" value="1"/>
</dbReference>
<name>A0A0C9MMS6_9FUNG</name>
<sequence>MEQDPFLIVKSQVEESLVNASNLFESWKRIQQTVSSPKNQELLWTADELNSTLEAIEQDIEDLEEALQAAQQNPQQFNLTAKDMNARKKFLSTSRNNIQVMRNTLANPPSKKQYSPSSSQSPPGGSSYQIARQNDNSIFIENEQQQQMMIMQDQDQHLDAMGGTLVNLKEIAGTMNREIDDQVILLDDLGDHVDRSEGKLKNAMRRVTDILKKEEGMSMIQTVVMAVSTENFNECRVEIWLLYMLPHHCADHIISACDNHQPELYMSADPNQPSVSSSSSSSPFYYQQQQRVEGNQDNIQLKPPIQKMRSFETADSSDGGRTMPEDFEEGLGLLNNEALPQPRNMTNFVPDYTFSSMNSSAYAADESTEMLEQQIMVDGKEVYTADRVENPHQEDFRRSAMKEKQKKPPRKSVKDTIKGLFSRGKGVTDGSPRIIHVNNKELNNQQKFMSNSVSTAKYNLFTFLPKFL</sequence>
<dbReference type="GO" id="GO:0005802">
    <property type="term" value="C:trans-Golgi network"/>
    <property type="evidence" value="ECO:0007669"/>
    <property type="project" value="UniProtKB-ARBA"/>
</dbReference>
<dbReference type="Proteomes" id="UP000053815">
    <property type="component" value="Unassembled WGS sequence"/>
</dbReference>
<dbReference type="InterPro" id="IPR032631">
    <property type="entry name" value="P-type_ATPase_N"/>
</dbReference>
<dbReference type="PROSITE" id="PS00914">
    <property type="entry name" value="SYNTAXIN"/>
    <property type="match status" value="1"/>
</dbReference>
<organism evidence="12">
    <name type="scientific">Mucor ambiguus</name>
    <dbReference type="NCBI Taxonomy" id="91626"/>
    <lineage>
        <taxon>Eukaryota</taxon>
        <taxon>Fungi</taxon>
        <taxon>Fungi incertae sedis</taxon>
        <taxon>Mucoromycota</taxon>
        <taxon>Mucoromycotina</taxon>
        <taxon>Mucoromycetes</taxon>
        <taxon>Mucorales</taxon>
        <taxon>Mucorineae</taxon>
        <taxon>Mucoraceae</taxon>
        <taxon>Mucor</taxon>
    </lineage>
</organism>